<dbReference type="EMBL" id="JABSTQ010007131">
    <property type="protein sequence ID" value="KAG0436197.1"/>
    <property type="molecule type" value="Genomic_DNA"/>
</dbReference>
<sequence length="168" mass="18617">MLTYVTLIETGKWLKSAEVAPLADRFDEGERCKKMVRAIIDSGGEISVVRDEVAPEMKGSSGRVTLTGAFGDSVVRSQKMAVALSFSFYKHDRPEDKPRALQVVLVAVNKDRLKIQATTFDGVGGRDFDMVLVRYFVQEFMKCYNWTWPPTGAPSCASSPSARGSRSR</sequence>
<evidence type="ECO:0000313" key="1">
    <source>
        <dbReference type="EMBL" id="KAG0436197.1"/>
    </source>
</evidence>
<accession>A0AC60QLN7</accession>
<gene>
    <name evidence="1" type="ORF">HPB47_018085</name>
</gene>
<reference evidence="1 2" key="1">
    <citation type="journal article" date="2020" name="Cell">
        <title>Large-Scale Comparative Analyses of Tick Genomes Elucidate Their Genetic Diversity and Vector Capacities.</title>
        <authorList>
            <consortium name="Tick Genome and Microbiome Consortium (TIGMIC)"/>
            <person name="Jia N."/>
            <person name="Wang J."/>
            <person name="Shi W."/>
            <person name="Du L."/>
            <person name="Sun Y."/>
            <person name="Zhan W."/>
            <person name="Jiang J.F."/>
            <person name="Wang Q."/>
            <person name="Zhang B."/>
            <person name="Ji P."/>
            <person name="Bell-Sakyi L."/>
            <person name="Cui X.M."/>
            <person name="Yuan T.T."/>
            <person name="Jiang B.G."/>
            <person name="Yang W.F."/>
            <person name="Lam T.T."/>
            <person name="Chang Q.C."/>
            <person name="Ding S.J."/>
            <person name="Wang X.J."/>
            <person name="Zhu J.G."/>
            <person name="Ruan X.D."/>
            <person name="Zhao L."/>
            <person name="Wei J.T."/>
            <person name="Ye R.Z."/>
            <person name="Que T.C."/>
            <person name="Du C.H."/>
            <person name="Zhou Y.H."/>
            <person name="Cheng J.X."/>
            <person name="Dai P.F."/>
            <person name="Guo W.B."/>
            <person name="Han X.H."/>
            <person name="Huang E.J."/>
            <person name="Li L.F."/>
            <person name="Wei W."/>
            <person name="Gao Y.C."/>
            <person name="Liu J.Z."/>
            <person name="Shao H.Z."/>
            <person name="Wang X."/>
            <person name="Wang C.C."/>
            <person name="Yang T.C."/>
            <person name="Huo Q.B."/>
            <person name="Li W."/>
            <person name="Chen H.Y."/>
            <person name="Chen S.E."/>
            <person name="Zhou L.G."/>
            <person name="Ni X.B."/>
            <person name="Tian J.H."/>
            <person name="Sheng Y."/>
            <person name="Liu T."/>
            <person name="Pan Y.S."/>
            <person name="Xia L.Y."/>
            <person name="Li J."/>
            <person name="Zhao F."/>
            <person name="Cao W.C."/>
        </authorList>
    </citation>
    <scope>NUCLEOTIDE SEQUENCE [LARGE SCALE GENOMIC DNA]</scope>
    <source>
        <strain evidence="1">Iper-2018</strain>
    </source>
</reference>
<keyword evidence="2" id="KW-1185">Reference proteome</keyword>
<organism evidence="1 2">
    <name type="scientific">Ixodes persulcatus</name>
    <name type="common">Taiga tick</name>
    <dbReference type="NCBI Taxonomy" id="34615"/>
    <lineage>
        <taxon>Eukaryota</taxon>
        <taxon>Metazoa</taxon>
        <taxon>Ecdysozoa</taxon>
        <taxon>Arthropoda</taxon>
        <taxon>Chelicerata</taxon>
        <taxon>Arachnida</taxon>
        <taxon>Acari</taxon>
        <taxon>Parasitiformes</taxon>
        <taxon>Ixodida</taxon>
        <taxon>Ixodoidea</taxon>
        <taxon>Ixodidae</taxon>
        <taxon>Ixodinae</taxon>
        <taxon>Ixodes</taxon>
    </lineage>
</organism>
<proteinExistence type="predicted"/>
<dbReference type="Proteomes" id="UP000805193">
    <property type="component" value="Unassembled WGS sequence"/>
</dbReference>
<protein>
    <submittedName>
        <fullName evidence="1">Uncharacterized protein</fullName>
    </submittedName>
</protein>
<name>A0AC60QLN7_IXOPE</name>
<evidence type="ECO:0000313" key="2">
    <source>
        <dbReference type="Proteomes" id="UP000805193"/>
    </source>
</evidence>
<comment type="caution">
    <text evidence="1">The sequence shown here is derived from an EMBL/GenBank/DDBJ whole genome shotgun (WGS) entry which is preliminary data.</text>
</comment>